<dbReference type="InterPro" id="IPR013320">
    <property type="entry name" value="ConA-like_dom_sf"/>
</dbReference>
<dbReference type="VEuPathDB" id="TriTrypDB:Tc_MARK_7073"/>
<dbReference type="Pfam" id="PF13859">
    <property type="entry name" value="BNR_3"/>
    <property type="match status" value="1"/>
</dbReference>
<evidence type="ECO:0000313" key="6">
    <source>
        <dbReference type="Proteomes" id="UP000246078"/>
    </source>
</evidence>
<dbReference type="Gene3D" id="2.60.120.200">
    <property type="match status" value="1"/>
</dbReference>
<dbReference type="VEuPathDB" id="TriTrypDB:TcCL_NonESM10032"/>
<dbReference type="Pfam" id="PF11052">
    <property type="entry name" value="Tr-sialidase_C"/>
    <property type="match status" value="1"/>
</dbReference>
<feature type="transmembrane region" description="Helical" evidence="2">
    <location>
        <begin position="20"/>
        <end position="40"/>
    </location>
</feature>
<dbReference type="VEuPathDB" id="TriTrypDB:TcBrA4_0150500"/>
<evidence type="ECO:0000259" key="4">
    <source>
        <dbReference type="Pfam" id="PF22925"/>
    </source>
</evidence>
<feature type="transmembrane region" description="Helical" evidence="2">
    <location>
        <begin position="212"/>
        <end position="235"/>
    </location>
</feature>
<dbReference type="VEuPathDB" id="TriTrypDB:BCY84_11619"/>
<dbReference type="Proteomes" id="UP000246078">
    <property type="component" value="Unassembled WGS sequence"/>
</dbReference>
<keyword evidence="2" id="KW-1133">Transmembrane helix</keyword>
<feature type="region of interest" description="Disordered" evidence="1">
    <location>
        <begin position="182"/>
        <end position="207"/>
    </location>
</feature>
<feature type="compositionally biased region" description="Basic and acidic residues" evidence="1">
    <location>
        <begin position="194"/>
        <end position="203"/>
    </location>
</feature>
<name>A0A2V2XHM7_TRYCR</name>
<dbReference type="VEuPathDB" id="TriTrypDB:BCY84_05541"/>
<dbReference type="VEuPathDB" id="TriTrypDB:TcG_10548"/>
<dbReference type="Gene3D" id="2.120.10.10">
    <property type="match status" value="1"/>
</dbReference>
<feature type="domain" description="Trans-sialidase C-terminal" evidence="4">
    <location>
        <begin position="679"/>
        <end position="888"/>
    </location>
</feature>
<feature type="compositionally biased region" description="Polar residues" evidence="1">
    <location>
        <begin position="929"/>
        <end position="947"/>
    </location>
</feature>
<dbReference type="VEuPathDB" id="TriTrypDB:TCDM_12287"/>
<dbReference type="VEuPathDB" id="TriTrypDB:TcCLB.506951.80"/>
<dbReference type="PRINTS" id="PR01803">
    <property type="entry name" value="TCSIALIDASE"/>
</dbReference>
<dbReference type="VEuPathDB" id="TriTrypDB:TcYC6_0128280"/>
<dbReference type="CDD" id="cd15482">
    <property type="entry name" value="Sialidase_non-viral"/>
    <property type="match status" value="1"/>
</dbReference>
<proteinExistence type="predicted"/>
<dbReference type="VEuPathDB" id="TriTrypDB:Tc_MARK_6803"/>
<reference evidence="5 6" key="1">
    <citation type="journal article" date="2018" name="Microb. Genom.">
        <title>Expanding an expanded genome: long-read sequencing of Trypanosoma cruzi.</title>
        <authorList>
            <person name="Berna L."/>
            <person name="Rodriguez M."/>
            <person name="Chiribao M.L."/>
            <person name="Parodi-Talice A."/>
            <person name="Pita S."/>
            <person name="Rijo G."/>
            <person name="Alvarez-Valin F."/>
            <person name="Robello C."/>
        </authorList>
    </citation>
    <scope>NUCLEOTIDE SEQUENCE [LARGE SCALE GENOMIC DNA]</scope>
    <source>
        <strain evidence="5 6">TCC</strain>
    </source>
</reference>
<dbReference type="VEuPathDB" id="TriTrypDB:TcG_04434"/>
<dbReference type="VEuPathDB" id="TriTrypDB:TCDM_12360"/>
<comment type="caution">
    <text evidence="5">The sequence shown here is derived from an EMBL/GenBank/DDBJ whole genome shotgun (WGS) entry which is preliminary data.</text>
</comment>
<dbReference type="SUPFAM" id="SSF49899">
    <property type="entry name" value="Concanavalin A-like lectins/glucanases"/>
    <property type="match status" value="1"/>
</dbReference>
<accession>A0A2V2XHM7</accession>
<dbReference type="VEuPathDB" id="TriTrypDB:TcG_10972"/>
<evidence type="ECO:0000313" key="5">
    <source>
        <dbReference type="EMBL" id="PWV20020.1"/>
    </source>
</evidence>
<feature type="region of interest" description="Disordered" evidence="1">
    <location>
        <begin position="893"/>
        <end position="1018"/>
    </location>
</feature>
<gene>
    <name evidence="5" type="ORF">C3747_7g563</name>
</gene>
<feature type="compositionally biased region" description="Low complexity" evidence="1">
    <location>
        <begin position="912"/>
        <end position="928"/>
    </location>
</feature>
<feature type="compositionally biased region" description="Polar residues" evidence="1">
    <location>
        <begin position="981"/>
        <end position="993"/>
    </location>
</feature>
<feature type="domain" description="Sialidase" evidence="3">
    <location>
        <begin position="266"/>
        <end position="616"/>
    </location>
</feature>
<keyword evidence="2" id="KW-0472">Membrane</keyword>
<sequence>MEWGNASWLDKDPLLRVSLWVIARLVCVVCWLRGCGRIPLAVGLKWRRWRCVSFPRPLWVNAGGARVFCVEDQILPRAVWQRCDGVCEGWCVGDGSPCCSFRILSCPALRMGALLCSPRTCVMYCRFFLLSIVEHTHAGKERKQAPNATVKFKGTERTNSTHRPHTHICMLSRVAAVMAPRTHNRRRVTGSSGRRREGRESEPQRPNISRRVFTSAVLLLLVVVMMMCCSTGGGAQAAEVDQSSNPRFQWKDIKSEGGVTVDSLGVPGLLKVGSGVFVVAEAQCKKDGNSGFSGIVSQLLTETEDNEPKEVLKEAKKDTQVLEEVTSAKEEKRVNVSRPTAVVEGSNIYMLVGKHSHGDLAECKAGTEKIKSEILLVKGTVSGDEAEKKIRWNDTDGLPCTLGEEHKSLSQLILGGGSGVKMHDDTLVFPVEGKKKKEKEEKDVKTVSLILYSKDFTTWTLSKGMSADGCSVPSVVEWEKEKKLMMMTACDDGPRRVYESDDKGDSWTEALGTLSRVWGNKRDKKAKLVRSGFITARTDGVEDKRTVMLVTLPVYSKKEKNGNSNGKGVLHLWVTDNTHIVDIGPVSGDEDAAASSLLYRSGKDGKNKKELIALYEKKKGDEKETSPGMVSVILTEQLKRVKEVLKTWNEVDKRVSKLCASENAKEDPSPATACGAAIPTDGLVGFLSGKFSDGTWRDEYLGVNATVKKNDGVEKKENGVTFKGRGAWAEWPVGSQGENQLYHFANYNFTLVATVSIHGEPKGDTPISLMGVKTNGAENTVLLGLSYSNNEKKWMLLCGGGTKSEELSSPWEPGKKHQLAIVLQNGSQGSAYVDGQRLGGDEQCELKVTEPNEISHFYIGGDGGGAGSQEGVSVTVTNVLLYNRPLNEAEIVALKPNKDSTSPLEKNPSEHSTVSSTSIITPISPVSPNAQKTETPSTPVGTQLTEQGQSMGSSKGAGSGAASASAVSTVSNSSAGKESVVQVTSGTSPDGTQTVGGGSTAVGEPTMETREGGTNGQEEEVNQQVMEVNTTALNSSLGNVSQGNNSDAGTMRESGLLPSLLLLLLGLWWFAAL</sequence>
<dbReference type="VEuPathDB" id="TriTrypDB:C4B63_19g47"/>
<dbReference type="VEuPathDB" id="TriTrypDB:ECC02_012046"/>
<protein>
    <submittedName>
        <fullName evidence="5">Putative trans-sialidase, Group V</fullName>
    </submittedName>
</protein>
<dbReference type="GO" id="GO:0004308">
    <property type="term" value="F:exo-alpha-sialidase activity"/>
    <property type="evidence" value="ECO:0007669"/>
    <property type="project" value="InterPro"/>
</dbReference>
<dbReference type="InterPro" id="IPR036278">
    <property type="entry name" value="Sialidase_sf"/>
</dbReference>
<dbReference type="InterPro" id="IPR055239">
    <property type="entry name" value="TS_C"/>
</dbReference>
<feature type="region of interest" description="Disordered" evidence="1">
    <location>
        <begin position="143"/>
        <end position="162"/>
    </location>
</feature>
<dbReference type="VEuPathDB" id="TriTrypDB:TcCLB.509217.40"/>
<dbReference type="Pfam" id="PF22925">
    <property type="entry name" value="TS_C"/>
    <property type="match status" value="1"/>
</dbReference>
<dbReference type="EMBL" id="PRFC01000007">
    <property type="protein sequence ID" value="PWV20020.1"/>
    <property type="molecule type" value="Genomic_DNA"/>
</dbReference>
<dbReference type="VEuPathDB" id="TriTrypDB:TcBrA4_0141020"/>
<keyword evidence="2" id="KW-0812">Transmembrane</keyword>
<dbReference type="VEuPathDB" id="TriTrypDB:C4B63_1g819"/>
<dbReference type="InterPro" id="IPR021287">
    <property type="entry name" value="Trans-sialidase_CS"/>
</dbReference>
<dbReference type="InterPro" id="IPR011040">
    <property type="entry name" value="Sialidase"/>
</dbReference>
<evidence type="ECO:0000256" key="2">
    <source>
        <dbReference type="SAM" id="Phobius"/>
    </source>
</evidence>
<feature type="compositionally biased region" description="Low complexity" evidence="1">
    <location>
        <begin position="948"/>
        <end position="976"/>
    </location>
</feature>
<dbReference type="AlphaFoldDB" id="A0A2V2XHM7"/>
<dbReference type="VEuPathDB" id="TriTrypDB:TcCLB.510503.50"/>
<dbReference type="VEuPathDB" id="TriTrypDB:TcCLB.506951.103"/>
<dbReference type="SUPFAM" id="SSF50939">
    <property type="entry name" value="Sialidases"/>
    <property type="match status" value="1"/>
</dbReference>
<evidence type="ECO:0000259" key="3">
    <source>
        <dbReference type="Pfam" id="PF13859"/>
    </source>
</evidence>
<dbReference type="InterPro" id="IPR008377">
    <property type="entry name" value="Sialidase_trypan"/>
</dbReference>
<organism evidence="5 6">
    <name type="scientific">Trypanosoma cruzi</name>
    <dbReference type="NCBI Taxonomy" id="5693"/>
    <lineage>
        <taxon>Eukaryota</taxon>
        <taxon>Discoba</taxon>
        <taxon>Euglenozoa</taxon>
        <taxon>Kinetoplastea</taxon>
        <taxon>Metakinetoplastina</taxon>
        <taxon>Trypanosomatida</taxon>
        <taxon>Trypanosomatidae</taxon>
        <taxon>Trypanosoma</taxon>
        <taxon>Schizotrypanum</taxon>
    </lineage>
</organism>
<dbReference type="VEuPathDB" id="TriTrypDB:C3747_7g563"/>
<dbReference type="VEuPathDB" id="TriTrypDB:TCSYLVIO_007684"/>
<evidence type="ECO:0000256" key="1">
    <source>
        <dbReference type="SAM" id="MobiDB-lite"/>
    </source>
</evidence>